<organism evidence="1 2">
    <name type="scientific">Pythium oligandrum</name>
    <name type="common">Mycoparasitic fungus</name>
    <dbReference type="NCBI Taxonomy" id="41045"/>
    <lineage>
        <taxon>Eukaryota</taxon>
        <taxon>Sar</taxon>
        <taxon>Stramenopiles</taxon>
        <taxon>Oomycota</taxon>
        <taxon>Peronosporomycetes</taxon>
        <taxon>Pythiales</taxon>
        <taxon>Pythiaceae</taxon>
        <taxon>Pythium</taxon>
    </lineage>
</organism>
<dbReference type="EMBL" id="SPLM01000072">
    <property type="protein sequence ID" value="TMW63580.1"/>
    <property type="molecule type" value="Genomic_DNA"/>
</dbReference>
<dbReference type="Proteomes" id="UP000794436">
    <property type="component" value="Unassembled WGS sequence"/>
</dbReference>
<dbReference type="Pfam" id="PF14874">
    <property type="entry name" value="PapD-like"/>
    <property type="match status" value="1"/>
</dbReference>
<gene>
    <name evidence="1" type="ORF">Poli38472_002521</name>
</gene>
<reference evidence="1" key="1">
    <citation type="submission" date="2019-03" db="EMBL/GenBank/DDBJ databases">
        <title>Long read genome sequence of the mycoparasitic Pythium oligandrum ATCC 38472 isolated from sugarbeet rhizosphere.</title>
        <authorList>
            <person name="Gaulin E."/>
        </authorList>
    </citation>
    <scope>NUCLEOTIDE SEQUENCE</scope>
    <source>
        <strain evidence="1">ATCC 38472_TT</strain>
    </source>
</reference>
<accession>A0A8K1CHZ5</accession>
<keyword evidence="2" id="KW-1185">Reference proteome</keyword>
<proteinExistence type="predicted"/>
<comment type="caution">
    <text evidence="1">The sequence shown here is derived from an EMBL/GenBank/DDBJ whole genome shotgun (WGS) entry which is preliminary data.</text>
</comment>
<evidence type="ECO:0000313" key="1">
    <source>
        <dbReference type="EMBL" id="TMW63580.1"/>
    </source>
</evidence>
<evidence type="ECO:0000313" key="2">
    <source>
        <dbReference type="Proteomes" id="UP000794436"/>
    </source>
</evidence>
<name>A0A8K1CHZ5_PYTOL</name>
<sequence length="106" mass="11338">MELSPPQITLGAIEAGEVYLFPVRVRNVGSKQERYRVKYVSASAGGHVARIAEGTYDKETARLAPGLAAIVTLTLSFQHRGHITGQLCVDTEGVGTCELAINGVVR</sequence>
<dbReference type="OrthoDB" id="74570at2759"/>
<protein>
    <submittedName>
        <fullName evidence="1">Uncharacterized protein</fullName>
    </submittedName>
</protein>
<dbReference type="AlphaFoldDB" id="A0A8K1CHZ5"/>